<dbReference type="RefSeq" id="WP_203909582.1">
    <property type="nucleotide sequence ID" value="NZ_BONY01000021.1"/>
</dbReference>
<name>A0A8J3VH75_9ACTN</name>
<protein>
    <submittedName>
        <fullName evidence="1">Uncharacterized protein</fullName>
    </submittedName>
</protein>
<comment type="caution">
    <text evidence="1">The sequence shown here is derived from an EMBL/GenBank/DDBJ whole genome shotgun (WGS) entry which is preliminary data.</text>
</comment>
<dbReference type="AlphaFoldDB" id="A0A8J3VH75"/>
<accession>A0A8J3VH75</accession>
<evidence type="ECO:0000313" key="1">
    <source>
        <dbReference type="EMBL" id="GIH05741.1"/>
    </source>
</evidence>
<sequence length="52" mass="6025">MEFGGDARHAWLEEMSHQLLLLSAMTLRNFKEVDELLEKATRLEPTVQDRPA</sequence>
<dbReference type="Proteomes" id="UP000612899">
    <property type="component" value="Unassembled WGS sequence"/>
</dbReference>
<keyword evidence="2" id="KW-1185">Reference proteome</keyword>
<evidence type="ECO:0000313" key="2">
    <source>
        <dbReference type="Proteomes" id="UP000612899"/>
    </source>
</evidence>
<dbReference type="EMBL" id="BONY01000021">
    <property type="protein sequence ID" value="GIH05741.1"/>
    <property type="molecule type" value="Genomic_DNA"/>
</dbReference>
<gene>
    <name evidence="1" type="ORF">Rhe02_38080</name>
</gene>
<reference evidence="1" key="1">
    <citation type="submission" date="2021-01" db="EMBL/GenBank/DDBJ databases">
        <title>Whole genome shotgun sequence of Rhizocola hellebori NBRC 109834.</title>
        <authorList>
            <person name="Komaki H."/>
            <person name="Tamura T."/>
        </authorList>
    </citation>
    <scope>NUCLEOTIDE SEQUENCE</scope>
    <source>
        <strain evidence="1">NBRC 109834</strain>
    </source>
</reference>
<organism evidence="1 2">
    <name type="scientific">Rhizocola hellebori</name>
    <dbReference type="NCBI Taxonomy" id="1392758"/>
    <lineage>
        <taxon>Bacteria</taxon>
        <taxon>Bacillati</taxon>
        <taxon>Actinomycetota</taxon>
        <taxon>Actinomycetes</taxon>
        <taxon>Micromonosporales</taxon>
        <taxon>Micromonosporaceae</taxon>
        <taxon>Rhizocola</taxon>
    </lineage>
</organism>
<proteinExistence type="predicted"/>